<gene>
    <name evidence="3" type="ORF">TVY486_1105930</name>
</gene>
<dbReference type="CDD" id="cd06257">
    <property type="entry name" value="DnaJ"/>
    <property type="match status" value="1"/>
</dbReference>
<dbReference type="OMA" id="YSLRKMY"/>
<dbReference type="EMBL" id="HE573027">
    <property type="protein sequence ID" value="CCC53109.1"/>
    <property type="molecule type" value="Genomic_DNA"/>
</dbReference>
<dbReference type="Pfam" id="PF00226">
    <property type="entry name" value="DnaJ"/>
    <property type="match status" value="1"/>
</dbReference>
<proteinExistence type="predicted"/>
<dbReference type="PANTHER" id="PTHR24074">
    <property type="entry name" value="CO-CHAPERONE PROTEIN DJLA"/>
    <property type="match status" value="1"/>
</dbReference>
<reference evidence="3" key="1">
    <citation type="journal article" date="2012" name="Proc. Natl. Acad. Sci. U.S.A.">
        <title>Antigenic diversity is generated by distinct evolutionary mechanisms in African trypanosome species.</title>
        <authorList>
            <person name="Jackson A.P."/>
            <person name="Berry A."/>
            <person name="Aslett M."/>
            <person name="Allison H.C."/>
            <person name="Burton P."/>
            <person name="Vavrova-Anderson J."/>
            <person name="Brown R."/>
            <person name="Browne H."/>
            <person name="Corton N."/>
            <person name="Hauser H."/>
            <person name="Gamble J."/>
            <person name="Gilderthorp R."/>
            <person name="Marcello L."/>
            <person name="McQuillan J."/>
            <person name="Otto T.D."/>
            <person name="Quail M.A."/>
            <person name="Sanders M.J."/>
            <person name="van Tonder A."/>
            <person name="Ginger M.L."/>
            <person name="Field M.C."/>
            <person name="Barry J.D."/>
            <person name="Hertz-Fowler C."/>
            <person name="Berriman M."/>
        </authorList>
    </citation>
    <scope>NUCLEOTIDE SEQUENCE</scope>
    <source>
        <strain evidence="3">Y486</strain>
    </source>
</reference>
<keyword evidence="1" id="KW-0812">Transmembrane</keyword>
<dbReference type="InterPro" id="IPR050817">
    <property type="entry name" value="DjlA_DnaK_co-chaperone"/>
</dbReference>
<organism evidence="3">
    <name type="scientific">Trypanosoma vivax (strain Y486)</name>
    <dbReference type="NCBI Taxonomy" id="1055687"/>
    <lineage>
        <taxon>Eukaryota</taxon>
        <taxon>Discoba</taxon>
        <taxon>Euglenozoa</taxon>
        <taxon>Kinetoplastea</taxon>
        <taxon>Metakinetoplastina</taxon>
        <taxon>Trypanosomatida</taxon>
        <taxon>Trypanosomatidae</taxon>
        <taxon>Trypanosoma</taxon>
        <taxon>Duttonella</taxon>
    </lineage>
</organism>
<dbReference type="InterPro" id="IPR001623">
    <property type="entry name" value="DnaJ_domain"/>
</dbReference>
<dbReference type="SUPFAM" id="SSF46565">
    <property type="entry name" value="Chaperone J-domain"/>
    <property type="match status" value="1"/>
</dbReference>
<protein>
    <submittedName>
        <fullName evidence="3">Putative DNAJ domain protein</fullName>
    </submittedName>
</protein>
<feature type="domain" description="J" evidence="2">
    <location>
        <begin position="357"/>
        <end position="418"/>
    </location>
</feature>
<evidence type="ECO:0000256" key="1">
    <source>
        <dbReference type="SAM" id="Phobius"/>
    </source>
</evidence>
<feature type="transmembrane region" description="Helical" evidence="1">
    <location>
        <begin position="266"/>
        <end position="286"/>
    </location>
</feature>
<dbReference type="PRINTS" id="PR00625">
    <property type="entry name" value="JDOMAIN"/>
</dbReference>
<feature type="transmembrane region" description="Helical" evidence="1">
    <location>
        <begin position="238"/>
        <end position="260"/>
    </location>
</feature>
<sequence length="418" mass="47615">MFRVSFKWRMIVHSPRGIPFGVGADEVNTLLRRKFGGRWLGVSLDLLQLSAPSAEFLPFYFCEGRIQGTFRGIVSYSNGAVGLNEGKSDSRWHQVETSPQPLRSRFGQHQTQIYAGYKYNIYYVQSALRSEANPMKLQKMPMVDVKGATINLFEQSTNTLKEFVNEEVRRQATETARAMVREYHPTASSIDIKFQDLSIHIEEVTPVFMPCYVVKAAYDAHEYTLYVDGQCGNVSGPLLLNSLYVGRLAAAATAILTIFLSPNKGVGFVLGSLLSIPMYHIAFYSAKYFPKLRRDYFRLQRRRLQARHEDRNASGFRPCVDSKRIHEEYCRSSYWDTHEFQRGAHRHAGGPVKDQCGYYSSLGLKGTESVNEIRSAYRRLVLSEHPDAGGTTARMAKINEAYRVLRDPQRRAQYDAAR</sequence>
<dbReference type="VEuPathDB" id="TriTrypDB:TvY486_1105930"/>
<evidence type="ECO:0000259" key="2">
    <source>
        <dbReference type="PROSITE" id="PS50076"/>
    </source>
</evidence>
<evidence type="ECO:0000313" key="3">
    <source>
        <dbReference type="EMBL" id="CCC53109.1"/>
    </source>
</evidence>
<keyword evidence="1" id="KW-1133">Transmembrane helix</keyword>
<dbReference type="PROSITE" id="PS50076">
    <property type="entry name" value="DNAJ_2"/>
    <property type="match status" value="1"/>
</dbReference>
<name>G0UBC1_TRYVY</name>
<dbReference type="SMART" id="SM00271">
    <property type="entry name" value="DnaJ"/>
    <property type="match status" value="1"/>
</dbReference>
<accession>G0UBC1</accession>
<dbReference type="Gene3D" id="1.10.287.110">
    <property type="entry name" value="DnaJ domain"/>
    <property type="match status" value="1"/>
</dbReference>
<keyword evidence="1" id="KW-0472">Membrane</keyword>
<dbReference type="AlphaFoldDB" id="G0UBC1"/>
<dbReference type="InterPro" id="IPR036869">
    <property type="entry name" value="J_dom_sf"/>
</dbReference>